<evidence type="ECO:0000313" key="4">
    <source>
        <dbReference type="Proteomes" id="UP000305792"/>
    </source>
</evidence>
<dbReference type="EMBL" id="STGX01000026">
    <property type="protein sequence ID" value="THV21724.1"/>
    <property type="molecule type" value="Genomic_DNA"/>
</dbReference>
<organism evidence="3 4">
    <name type="scientific">Glycomyces paridis</name>
    <dbReference type="NCBI Taxonomy" id="2126555"/>
    <lineage>
        <taxon>Bacteria</taxon>
        <taxon>Bacillati</taxon>
        <taxon>Actinomycetota</taxon>
        <taxon>Actinomycetes</taxon>
        <taxon>Glycomycetales</taxon>
        <taxon>Glycomycetaceae</taxon>
        <taxon>Glycomyces</taxon>
    </lineage>
</organism>
<evidence type="ECO:0000313" key="3">
    <source>
        <dbReference type="EMBL" id="THV21724.1"/>
    </source>
</evidence>
<name>A0A4S8P282_9ACTN</name>
<dbReference type="Pfam" id="PF13828">
    <property type="entry name" value="DUF4190"/>
    <property type="match status" value="1"/>
</dbReference>
<evidence type="ECO:0000259" key="2">
    <source>
        <dbReference type="Pfam" id="PF13828"/>
    </source>
</evidence>
<keyword evidence="1" id="KW-1133">Transmembrane helix</keyword>
<dbReference type="Proteomes" id="UP000305792">
    <property type="component" value="Unassembled WGS sequence"/>
</dbReference>
<keyword evidence="1" id="KW-0472">Membrane</keyword>
<comment type="caution">
    <text evidence="3">The sequence shown here is derived from an EMBL/GenBank/DDBJ whole genome shotgun (WGS) entry which is preliminary data.</text>
</comment>
<keyword evidence="4" id="KW-1185">Reference proteome</keyword>
<gene>
    <name evidence="3" type="ORF">E9998_24515</name>
</gene>
<protein>
    <submittedName>
        <fullName evidence="3">DUF4190 domain-containing protein</fullName>
    </submittedName>
</protein>
<dbReference type="InterPro" id="IPR025241">
    <property type="entry name" value="DUF4190"/>
</dbReference>
<reference evidence="3 4" key="1">
    <citation type="journal article" date="2018" name="Int. J. Syst. Evol. Microbiol.">
        <title>Glycomyces paridis sp. nov., isolated from the medicinal plant Paris polyphylla.</title>
        <authorList>
            <person name="Fang X.M."/>
            <person name="Bai J.L."/>
            <person name="Su J."/>
            <person name="Zhao L.L."/>
            <person name="Liu H.Y."/>
            <person name="Ma B.P."/>
            <person name="Zhang Y.Q."/>
            <person name="Yu L.Y."/>
        </authorList>
    </citation>
    <scope>NUCLEOTIDE SEQUENCE [LARGE SCALE GENOMIC DNA]</scope>
    <source>
        <strain evidence="3 4">CPCC 204357</strain>
    </source>
</reference>
<feature type="transmembrane region" description="Helical" evidence="1">
    <location>
        <begin position="14"/>
        <end position="40"/>
    </location>
</feature>
<keyword evidence="1" id="KW-0812">Transmembrane</keyword>
<sequence length="77" mass="8226">MFPQRPARPRTNCFAVAALVLGIVGLCGFLGILGLVFGYIAKRRIVERNEAGDGLATAGIVLGRISVVGTVVQWRGW</sequence>
<feature type="domain" description="DUF4190" evidence="2">
    <location>
        <begin position="15"/>
        <end position="72"/>
    </location>
</feature>
<proteinExistence type="predicted"/>
<evidence type="ECO:0000256" key="1">
    <source>
        <dbReference type="SAM" id="Phobius"/>
    </source>
</evidence>
<dbReference type="AlphaFoldDB" id="A0A4S8P282"/>
<dbReference type="OrthoDB" id="4374883at2"/>
<accession>A0A4S8P282</accession>
<dbReference type="RefSeq" id="WP_136532377.1">
    <property type="nucleotide sequence ID" value="NZ_STGX01000026.1"/>
</dbReference>